<accession>A0A7W8ZPK2</accession>
<organism evidence="1 2">
    <name type="scientific">Pedobacter cryoconitis</name>
    <dbReference type="NCBI Taxonomy" id="188932"/>
    <lineage>
        <taxon>Bacteria</taxon>
        <taxon>Pseudomonadati</taxon>
        <taxon>Bacteroidota</taxon>
        <taxon>Sphingobacteriia</taxon>
        <taxon>Sphingobacteriales</taxon>
        <taxon>Sphingobacteriaceae</taxon>
        <taxon>Pedobacter</taxon>
    </lineage>
</organism>
<name>A0A7W8ZPK2_9SPHI</name>
<reference evidence="1 2" key="1">
    <citation type="submission" date="2020-08" db="EMBL/GenBank/DDBJ databases">
        <title>Genomic Encyclopedia of Type Strains, Phase IV (KMG-V): Genome sequencing to study the core and pangenomes of soil and plant-associated prokaryotes.</title>
        <authorList>
            <person name="Whitman W."/>
        </authorList>
    </citation>
    <scope>NUCLEOTIDE SEQUENCE [LARGE SCALE GENOMIC DNA]</scope>
    <source>
        <strain evidence="1 2">S3M1</strain>
    </source>
</reference>
<evidence type="ECO:0000313" key="2">
    <source>
        <dbReference type="Proteomes" id="UP000537204"/>
    </source>
</evidence>
<sequence length="92" mass="10572">MSKRRDYKNKAWYAYDGIGDPYHAASYRKITQKLKCENGKHICAIFAGHGDINPFSPLSANIQQYIANGLVSGLAQPPHYKKHSQYYVYLKY</sequence>
<dbReference type="AlphaFoldDB" id="A0A7W8ZPK2"/>
<dbReference type="Proteomes" id="UP000537204">
    <property type="component" value="Unassembled WGS sequence"/>
</dbReference>
<evidence type="ECO:0000313" key="1">
    <source>
        <dbReference type="EMBL" id="MBB5637826.1"/>
    </source>
</evidence>
<gene>
    <name evidence="1" type="ORF">HDE68_003751</name>
</gene>
<proteinExistence type="predicted"/>
<dbReference type="EMBL" id="JACHCE010000006">
    <property type="protein sequence ID" value="MBB5637826.1"/>
    <property type="molecule type" value="Genomic_DNA"/>
</dbReference>
<protein>
    <submittedName>
        <fullName evidence="1">Uncharacterized protein</fullName>
    </submittedName>
</protein>
<dbReference type="RefSeq" id="WP_183883687.1">
    <property type="nucleotide sequence ID" value="NZ_JACHCD010000001.1"/>
</dbReference>
<comment type="caution">
    <text evidence="1">The sequence shown here is derived from an EMBL/GenBank/DDBJ whole genome shotgun (WGS) entry which is preliminary data.</text>
</comment>